<dbReference type="EMBL" id="JAUSSU010000011">
    <property type="protein sequence ID" value="MDQ0115490.1"/>
    <property type="molecule type" value="Genomic_DNA"/>
</dbReference>
<dbReference type="Proteomes" id="UP001229346">
    <property type="component" value="Unassembled WGS sequence"/>
</dbReference>
<dbReference type="InterPro" id="IPR050490">
    <property type="entry name" value="Bact_solute-bd_prot1"/>
</dbReference>
<dbReference type="PANTHER" id="PTHR43649">
    <property type="entry name" value="ARABINOSE-BINDING PROTEIN-RELATED"/>
    <property type="match status" value="1"/>
</dbReference>
<comment type="caution">
    <text evidence="7">The sequence shown here is derived from an EMBL/GenBank/DDBJ whole genome shotgun (WGS) entry which is preliminary data.</text>
</comment>
<evidence type="ECO:0000256" key="3">
    <source>
        <dbReference type="ARBA" id="ARBA00023136"/>
    </source>
</evidence>
<proteinExistence type="predicted"/>
<gene>
    <name evidence="7" type="ORF">J2T15_004957</name>
</gene>
<evidence type="ECO:0000256" key="6">
    <source>
        <dbReference type="SAM" id="SignalP"/>
    </source>
</evidence>
<keyword evidence="1" id="KW-1003">Cell membrane</keyword>
<keyword evidence="4" id="KW-0564">Palmitate</keyword>
<reference evidence="7 8" key="1">
    <citation type="submission" date="2023-07" db="EMBL/GenBank/DDBJ databases">
        <title>Sorghum-associated microbial communities from plants grown in Nebraska, USA.</title>
        <authorList>
            <person name="Schachtman D."/>
        </authorList>
    </citation>
    <scope>NUCLEOTIDE SEQUENCE [LARGE SCALE GENOMIC DNA]</scope>
    <source>
        <strain evidence="7 8">CC482</strain>
    </source>
</reference>
<name>A0ABT9U766_PAEHA</name>
<sequence>MNISLPRNGVVIVRKRIRDKAALMLAVFMVVQTLAACEGQRPAEEPDNGGTEEAIYSDPGLTKYNPPIEISLVRNVNEDFSDLISNFPGETLEDNRWSRLYEDVLGIRVKYEWTAKDDLYYQKLGSALASGNIPDIVRVDAQQLRQLANEGLIQDLTEVYEQYAAPFTKDVLSQEGTGPFEAATIDGKLMAVPETAASVEGAQYLWIRTDWLGRLGLKPPNTMNDLLAISKAFTESDPDGNGKHDTFGLALTQYLWDPVMGALDFMAGYGAYPNIWLEDDTGKLVNGAVQPEVKQALAVLQRMYHGGQIDPEFALKDGRKEKALIAEGKIGIMYGEQWGSFVVQPSYEKDSDADWQPYPIVSDTGKLAKVPLRFATNQFLAVKKGVKHPEAIVKMINLHLEKNWGVTAEFEKYYSTPYPAWQLSPVTPFPLLKNYEAFLQLEEFRTTGDEAVLHDEAKAIRKNIDAYRTRNDITGWGWERIYGPHGVYSIFRQYEKNNQLLFESFVGVPTEAIIEKQSILDELKNKTFMNIILGRPIEEFDRFVEEWHRLGGTEMTAEVNEWFAEKGRKTQ</sequence>
<evidence type="ECO:0000256" key="4">
    <source>
        <dbReference type="ARBA" id="ARBA00023139"/>
    </source>
</evidence>
<evidence type="ECO:0000256" key="1">
    <source>
        <dbReference type="ARBA" id="ARBA00022475"/>
    </source>
</evidence>
<dbReference type="SUPFAM" id="SSF53850">
    <property type="entry name" value="Periplasmic binding protein-like II"/>
    <property type="match status" value="1"/>
</dbReference>
<dbReference type="RefSeq" id="WP_307207175.1">
    <property type="nucleotide sequence ID" value="NZ_JAUSSU010000011.1"/>
</dbReference>
<dbReference type="CDD" id="cd13580">
    <property type="entry name" value="PBP2_AlgQ_like_1"/>
    <property type="match status" value="1"/>
</dbReference>
<keyword evidence="2 6" id="KW-0732">Signal</keyword>
<protein>
    <submittedName>
        <fullName evidence="7">Aldouronate transport system substrate-binding protein</fullName>
    </submittedName>
</protein>
<keyword evidence="8" id="KW-1185">Reference proteome</keyword>
<feature type="signal peptide" evidence="6">
    <location>
        <begin position="1"/>
        <end position="35"/>
    </location>
</feature>
<feature type="chain" id="PRO_5045409441" evidence="6">
    <location>
        <begin position="36"/>
        <end position="571"/>
    </location>
</feature>
<dbReference type="InterPro" id="IPR006059">
    <property type="entry name" value="SBP"/>
</dbReference>
<keyword evidence="3" id="KW-0472">Membrane</keyword>
<organism evidence="7 8">
    <name type="scientific">Paenibacillus harenae</name>
    <dbReference type="NCBI Taxonomy" id="306543"/>
    <lineage>
        <taxon>Bacteria</taxon>
        <taxon>Bacillati</taxon>
        <taxon>Bacillota</taxon>
        <taxon>Bacilli</taxon>
        <taxon>Bacillales</taxon>
        <taxon>Paenibacillaceae</taxon>
        <taxon>Paenibacillus</taxon>
    </lineage>
</organism>
<evidence type="ECO:0000256" key="2">
    <source>
        <dbReference type="ARBA" id="ARBA00022729"/>
    </source>
</evidence>
<evidence type="ECO:0000313" key="7">
    <source>
        <dbReference type="EMBL" id="MDQ0115490.1"/>
    </source>
</evidence>
<accession>A0ABT9U766</accession>
<dbReference type="Gene3D" id="3.40.190.10">
    <property type="entry name" value="Periplasmic binding protein-like II"/>
    <property type="match status" value="2"/>
</dbReference>
<keyword evidence="5" id="KW-0449">Lipoprotein</keyword>
<evidence type="ECO:0000256" key="5">
    <source>
        <dbReference type="ARBA" id="ARBA00023288"/>
    </source>
</evidence>
<evidence type="ECO:0000313" key="8">
    <source>
        <dbReference type="Proteomes" id="UP001229346"/>
    </source>
</evidence>
<dbReference type="Pfam" id="PF01547">
    <property type="entry name" value="SBP_bac_1"/>
    <property type="match status" value="1"/>
</dbReference>
<dbReference type="PANTHER" id="PTHR43649:SF33">
    <property type="entry name" value="POLYGALACTURONAN_RHAMNOGALACTURONAN-BINDING PROTEIN YTCQ"/>
    <property type="match status" value="1"/>
</dbReference>